<dbReference type="Gene3D" id="1.20.1250.20">
    <property type="entry name" value="MFS general substrate transporter like domains"/>
    <property type="match status" value="1"/>
</dbReference>
<feature type="transmembrane region" description="Helical" evidence="7">
    <location>
        <begin position="162"/>
        <end position="186"/>
    </location>
</feature>
<evidence type="ECO:0000256" key="4">
    <source>
        <dbReference type="ARBA" id="ARBA00022989"/>
    </source>
</evidence>
<evidence type="ECO:0000256" key="5">
    <source>
        <dbReference type="ARBA" id="ARBA00023136"/>
    </source>
</evidence>
<evidence type="ECO:0000256" key="3">
    <source>
        <dbReference type="ARBA" id="ARBA00022692"/>
    </source>
</evidence>
<accession>A0A7D6CGY3</accession>
<dbReference type="CDD" id="cd06173">
    <property type="entry name" value="MFS_MefA_like"/>
    <property type="match status" value="1"/>
</dbReference>
<feature type="transmembrane region" description="Helical" evidence="7">
    <location>
        <begin position="58"/>
        <end position="79"/>
    </location>
</feature>
<dbReference type="AlphaFoldDB" id="A0A7D6CGY3"/>
<feature type="transmembrane region" description="Helical" evidence="7">
    <location>
        <begin position="293"/>
        <end position="312"/>
    </location>
</feature>
<reference evidence="8" key="1">
    <citation type="submission" date="2020-08" db="EMBL/GenBank/DDBJ databases">
        <title>A bifunctional nitrone conjugated secondary metabolite targeting the ribosome.</title>
        <authorList>
            <person name="Limbrick E.M."/>
            <person name="Graf M."/>
            <person name="Derewacz D.K."/>
            <person name="Nguyen F."/>
            <person name="Spraggins J.M."/>
            <person name="Wieland M."/>
            <person name="Ynigez-Gutierrez A.E."/>
            <person name="Reisman B.J."/>
            <person name="Zinshteyn B."/>
            <person name="McCulloch K."/>
            <person name="Iverson T.M."/>
            <person name="Green R."/>
            <person name="Wilson D.N."/>
            <person name="Bachmann B.O."/>
        </authorList>
    </citation>
    <scope>NUCLEOTIDE SEQUENCE</scope>
    <source>
        <strain evidence="8">Africana</strain>
    </source>
</reference>
<dbReference type="PANTHER" id="PTHR23513">
    <property type="entry name" value="INTEGRAL MEMBRANE EFFLUX PROTEIN-RELATED"/>
    <property type="match status" value="1"/>
</dbReference>
<proteinExistence type="predicted"/>
<evidence type="ECO:0000256" key="6">
    <source>
        <dbReference type="SAM" id="MobiDB-lite"/>
    </source>
</evidence>
<feature type="transmembrane region" description="Helical" evidence="7">
    <location>
        <begin position="383"/>
        <end position="404"/>
    </location>
</feature>
<dbReference type="GO" id="GO:0005886">
    <property type="term" value="C:plasma membrane"/>
    <property type="evidence" value="ECO:0007669"/>
    <property type="project" value="UniProtKB-SubCell"/>
</dbReference>
<dbReference type="EMBL" id="CP058905">
    <property type="protein sequence ID" value="QLK01075.1"/>
    <property type="molecule type" value="Genomic_DNA"/>
</dbReference>
<feature type="transmembrane region" description="Helical" evidence="7">
    <location>
        <begin position="318"/>
        <end position="342"/>
    </location>
</feature>
<dbReference type="InterPro" id="IPR036259">
    <property type="entry name" value="MFS_trans_sf"/>
</dbReference>
<feature type="transmembrane region" description="Helical" evidence="7">
    <location>
        <begin position="268"/>
        <end position="286"/>
    </location>
</feature>
<evidence type="ECO:0000313" key="8">
    <source>
        <dbReference type="EMBL" id="QLK01075.1"/>
    </source>
</evidence>
<feature type="transmembrane region" description="Helical" evidence="7">
    <location>
        <begin position="29"/>
        <end position="52"/>
    </location>
</feature>
<dbReference type="SUPFAM" id="SSF103473">
    <property type="entry name" value="MFS general substrate transporter"/>
    <property type="match status" value="1"/>
</dbReference>
<organism evidence="8">
    <name type="scientific">Micromonospora carbonacea</name>
    <dbReference type="NCBI Taxonomy" id="47853"/>
    <lineage>
        <taxon>Bacteria</taxon>
        <taxon>Bacillati</taxon>
        <taxon>Actinomycetota</taxon>
        <taxon>Actinomycetes</taxon>
        <taxon>Micromonosporales</taxon>
        <taxon>Micromonosporaceae</taxon>
        <taxon>Micromonospora</taxon>
    </lineage>
</organism>
<dbReference type="Pfam" id="PF07690">
    <property type="entry name" value="MFS_1"/>
    <property type="match status" value="1"/>
</dbReference>
<feature type="transmembrane region" description="Helical" evidence="7">
    <location>
        <begin position="100"/>
        <end position="123"/>
    </location>
</feature>
<keyword evidence="5 7" id="KW-0472">Membrane</keyword>
<protein>
    <submittedName>
        <fullName evidence="8">MFS transporter</fullName>
    </submittedName>
</protein>
<dbReference type="PANTHER" id="PTHR23513:SF11">
    <property type="entry name" value="STAPHYLOFERRIN A TRANSPORTER"/>
    <property type="match status" value="1"/>
</dbReference>
<keyword evidence="3 7" id="KW-0812">Transmembrane</keyword>
<evidence type="ECO:0000256" key="1">
    <source>
        <dbReference type="ARBA" id="ARBA00004651"/>
    </source>
</evidence>
<keyword evidence="4 7" id="KW-1133">Transmembrane helix</keyword>
<comment type="subcellular location">
    <subcellularLocation>
        <location evidence="1">Cell membrane</location>
        <topology evidence="1">Multi-pass membrane protein</topology>
    </subcellularLocation>
</comment>
<feature type="transmembrane region" description="Helical" evidence="7">
    <location>
        <begin position="354"/>
        <end position="377"/>
    </location>
</feature>
<feature type="region of interest" description="Disordered" evidence="6">
    <location>
        <begin position="408"/>
        <end position="436"/>
    </location>
</feature>
<keyword evidence="2" id="KW-1003">Cell membrane</keyword>
<evidence type="ECO:0000256" key="2">
    <source>
        <dbReference type="ARBA" id="ARBA00022475"/>
    </source>
</evidence>
<feature type="transmembrane region" description="Helical" evidence="7">
    <location>
        <begin position="231"/>
        <end position="256"/>
    </location>
</feature>
<dbReference type="GO" id="GO:0022857">
    <property type="term" value="F:transmembrane transporter activity"/>
    <property type="evidence" value="ECO:0007669"/>
    <property type="project" value="InterPro"/>
</dbReference>
<name>A0A7D6CGY3_9ACTN</name>
<feature type="compositionally biased region" description="Pro residues" evidence="6">
    <location>
        <begin position="416"/>
        <end position="429"/>
    </location>
</feature>
<gene>
    <name evidence="8" type="ORF">HZU44_14490</name>
</gene>
<sequence length="436" mass="44845">MFSAAPGRLMPGPYRSLFADRAFRRLMPVFALSDLGDGMTVVAVAWLALALAPDGGQGALAGVAVAAYVLPGALGALVLGRWMRRLPAQRLLVTDSALRAVLLGAVPIAHVAGVLTPAVYVGLLGASSLLHAWGKAGKHALFAPLLSDDLRLAANSVLSTSLWSAMIAGPALAGLLVGVVSPVWIIGLDAATFAVLAFQTGRIALPCPPDSGPVTSGTRQGLSILRRQPELLGLLVVTWVFNLAFGPVEVALPLFVSDNLDAGAGLLGAYWGAFGIGAVIGALALGAARRLPLWPAMLGIITGHGVGMLPFAVTHTPFPSLIGFVFAGLVYGPYSALSFTVIQDRAPADSLTTVLAARSAVLLTASPLGAALGGFLLDRTSAPAILVGCGVLMILIVPASTVALKLRGNHRRRHQPPCPGRPPSRPRPQVPGRKPA</sequence>
<dbReference type="InterPro" id="IPR011701">
    <property type="entry name" value="MFS"/>
</dbReference>
<evidence type="ECO:0000256" key="7">
    <source>
        <dbReference type="SAM" id="Phobius"/>
    </source>
</evidence>